<keyword evidence="2" id="KW-0238">DNA-binding</keyword>
<comment type="caution">
    <text evidence="5">The sequence shown here is derived from an EMBL/GenBank/DDBJ whole genome shotgun (WGS) entry which is preliminary data.</text>
</comment>
<dbReference type="EMBL" id="JAIWIU010000181">
    <property type="protein sequence ID" value="MCA2018553.1"/>
    <property type="molecule type" value="Genomic_DNA"/>
</dbReference>
<dbReference type="InterPro" id="IPR018060">
    <property type="entry name" value="HTH_AraC"/>
</dbReference>
<name>A0ABS7YT68_9VIBR</name>
<keyword evidence="3" id="KW-0804">Transcription</keyword>
<evidence type="ECO:0000256" key="2">
    <source>
        <dbReference type="ARBA" id="ARBA00023125"/>
    </source>
</evidence>
<keyword evidence="6" id="KW-1185">Reference proteome</keyword>
<sequence>MSNGNINPTHMVLPNTAGTVNRGVLAAAATGLDGFIRQMGGNTDTILERSQIDPEWLMQPTSSLTLVSYCEVLEQAAQATGCDHFGLYYGKQFMPQQLGLLGYIGLCSPTVGEAIQNVARCFHWHQHDTLTQWVELKEAWRFDYQIRHGAIMARRQDAELTMGMIVNLVRQAAGMHWAPKEVHFEHPAPADWHEHCKVFDAPVYFNQPFNSLVIAKNVLQRPMPSHDPLLLPLMFSALSQLNTTTSCQSVTEQVSAHIQHQLMQGEPQLEHIAMQMGVSRMTLQRQLRQEEQSFRQLVEQVRCTMAKQYLQQDQLAITDLGMMLGYSETSAFSRAFRRWFGVSPSRYRRQS</sequence>
<proteinExistence type="predicted"/>
<evidence type="ECO:0000259" key="4">
    <source>
        <dbReference type="PROSITE" id="PS01124"/>
    </source>
</evidence>
<evidence type="ECO:0000313" key="6">
    <source>
        <dbReference type="Proteomes" id="UP001199044"/>
    </source>
</evidence>
<gene>
    <name evidence="5" type="ORF">LDJ79_20730</name>
</gene>
<dbReference type="SUPFAM" id="SSF46689">
    <property type="entry name" value="Homeodomain-like"/>
    <property type="match status" value="1"/>
</dbReference>
<keyword evidence="1" id="KW-0805">Transcription regulation</keyword>
<dbReference type="Pfam" id="PF12833">
    <property type="entry name" value="HTH_18"/>
    <property type="match status" value="1"/>
</dbReference>
<dbReference type="PANTHER" id="PTHR47894:SF4">
    <property type="entry name" value="HTH-TYPE TRANSCRIPTIONAL REGULATOR GADX"/>
    <property type="match status" value="1"/>
</dbReference>
<dbReference type="Gene3D" id="1.10.10.60">
    <property type="entry name" value="Homeodomain-like"/>
    <property type="match status" value="1"/>
</dbReference>
<dbReference type="PROSITE" id="PS01124">
    <property type="entry name" value="HTH_ARAC_FAMILY_2"/>
    <property type="match status" value="1"/>
</dbReference>
<evidence type="ECO:0000256" key="1">
    <source>
        <dbReference type="ARBA" id="ARBA00023015"/>
    </source>
</evidence>
<dbReference type="PRINTS" id="PR00032">
    <property type="entry name" value="HTHARAC"/>
</dbReference>
<dbReference type="PANTHER" id="PTHR47894">
    <property type="entry name" value="HTH-TYPE TRANSCRIPTIONAL REGULATOR GADX"/>
    <property type="match status" value="1"/>
</dbReference>
<reference evidence="6" key="1">
    <citation type="submission" date="2023-07" db="EMBL/GenBank/DDBJ databases">
        <title>Molecular identification of indigenous halophilic bacteria isolated from red sea cost, biodegradation of synthetic dyes and assessment of degraded metabolite toxicity.</title>
        <authorList>
            <person name="Chaieb K."/>
            <person name="Altayb H.N."/>
        </authorList>
    </citation>
    <scope>NUCLEOTIDE SEQUENCE [LARGE SCALE GENOMIC DNA]</scope>
    <source>
        <strain evidence="6">K20</strain>
    </source>
</reference>
<dbReference type="Pfam" id="PF12625">
    <property type="entry name" value="Arabinose_bd"/>
    <property type="match status" value="1"/>
</dbReference>
<dbReference type="InterPro" id="IPR009057">
    <property type="entry name" value="Homeodomain-like_sf"/>
</dbReference>
<evidence type="ECO:0000313" key="5">
    <source>
        <dbReference type="EMBL" id="MCA2018553.1"/>
    </source>
</evidence>
<evidence type="ECO:0000256" key="3">
    <source>
        <dbReference type="ARBA" id="ARBA00023163"/>
    </source>
</evidence>
<dbReference type="Proteomes" id="UP001199044">
    <property type="component" value="Unassembled WGS sequence"/>
</dbReference>
<feature type="domain" description="HTH araC/xylS-type" evidence="4">
    <location>
        <begin position="252"/>
        <end position="350"/>
    </location>
</feature>
<organism evidence="5 6">
    <name type="scientific">Vibrio tritonius</name>
    <dbReference type="NCBI Taxonomy" id="1435069"/>
    <lineage>
        <taxon>Bacteria</taxon>
        <taxon>Pseudomonadati</taxon>
        <taxon>Pseudomonadota</taxon>
        <taxon>Gammaproteobacteria</taxon>
        <taxon>Vibrionales</taxon>
        <taxon>Vibrionaceae</taxon>
        <taxon>Vibrio</taxon>
    </lineage>
</organism>
<accession>A0ABS7YT68</accession>
<dbReference type="InterPro" id="IPR032687">
    <property type="entry name" value="AraC-type_N"/>
</dbReference>
<dbReference type="InterPro" id="IPR020449">
    <property type="entry name" value="Tscrpt_reg_AraC-type_HTH"/>
</dbReference>
<protein>
    <submittedName>
        <fullName evidence="5">AraC family transcriptional regulator</fullName>
    </submittedName>
</protein>
<dbReference type="RefSeq" id="WP_225251926.1">
    <property type="nucleotide sequence ID" value="NZ_JAIWIU010000181.1"/>
</dbReference>
<dbReference type="SMART" id="SM00342">
    <property type="entry name" value="HTH_ARAC"/>
    <property type="match status" value="1"/>
</dbReference>